<evidence type="ECO:0000256" key="1">
    <source>
        <dbReference type="HAMAP-Rule" id="MF_01845"/>
    </source>
</evidence>
<dbReference type="Pfam" id="PF03313">
    <property type="entry name" value="SDH_alpha"/>
    <property type="match status" value="1"/>
</dbReference>
<dbReference type="HAMAP" id="MF_01845">
    <property type="entry name" value="UPF0597"/>
    <property type="match status" value="1"/>
</dbReference>
<organism evidence="3 4">
    <name type="scientific">Lutispora saccharofermentans</name>
    <dbReference type="NCBI Taxonomy" id="3024236"/>
    <lineage>
        <taxon>Bacteria</taxon>
        <taxon>Bacillati</taxon>
        <taxon>Bacillota</taxon>
        <taxon>Clostridia</taxon>
        <taxon>Lutisporales</taxon>
        <taxon>Lutisporaceae</taxon>
        <taxon>Lutispora</taxon>
    </lineage>
</organism>
<comment type="similarity">
    <text evidence="1">Belongs to the UPF0597 family.</text>
</comment>
<gene>
    <name evidence="3" type="ORF">LJD61_05240</name>
</gene>
<keyword evidence="4" id="KW-1185">Reference proteome</keyword>
<evidence type="ECO:0000259" key="2">
    <source>
        <dbReference type="Pfam" id="PF03313"/>
    </source>
</evidence>
<dbReference type="PIRSF" id="PIRSF006054">
    <property type="entry name" value="UCP006054"/>
    <property type="match status" value="1"/>
</dbReference>
<accession>A0ABT1NF24</accession>
<proteinExistence type="inferred from homology"/>
<dbReference type="InterPro" id="IPR005130">
    <property type="entry name" value="Ser_deHydtase-like_asu"/>
</dbReference>
<dbReference type="PANTHER" id="PTHR30501">
    <property type="entry name" value="UPF0597 PROTEIN YHAM"/>
    <property type="match status" value="1"/>
</dbReference>
<feature type="domain" description="Serine dehydratase-like alpha subunit" evidence="2">
    <location>
        <begin position="89"/>
        <end position="419"/>
    </location>
</feature>
<evidence type="ECO:0000313" key="4">
    <source>
        <dbReference type="Proteomes" id="UP001651880"/>
    </source>
</evidence>
<dbReference type="Proteomes" id="UP001651880">
    <property type="component" value="Unassembled WGS sequence"/>
</dbReference>
<dbReference type="EMBL" id="JAJEKE010000003">
    <property type="protein sequence ID" value="MCQ1528951.1"/>
    <property type="molecule type" value="Genomic_DNA"/>
</dbReference>
<keyword evidence="3" id="KW-0456">Lyase</keyword>
<reference evidence="3 4" key="1">
    <citation type="submission" date="2021-10" db="EMBL/GenBank/DDBJ databases">
        <title>Lutispora strain m25 sp. nov., a thermophilic, non-spore-forming bacterium isolated from a lab-scale methanogenic bioreactor digesting anaerobic sludge.</title>
        <authorList>
            <person name="El Houari A."/>
            <person name="Mcdonald J."/>
        </authorList>
    </citation>
    <scope>NUCLEOTIDE SEQUENCE [LARGE SCALE GENOMIC DNA]</scope>
    <source>
        <strain evidence="4">m25</strain>
    </source>
</reference>
<dbReference type="PANTHER" id="PTHR30501:SF2">
    <property type="entry name" value="UPF0597 PROTEIN YHAM"/>
    <property type="match status" value="1"/>
</dbReference>
<sequence length="425" mass="44700">MLTKEAYENYILILKSELIEALGCTEPIAIAYAAAKAKAVLGKQPERMEVGCSGNIVKNVKGVVVPNTGGLIGIAAAAVAGVVGGDPDRGLQVLESVKTEDHNEIRKLLKEDYCSVYHLQGVENLYIAAKVFSEGESAEVYIKDSHTNIIKIVKNGEIIYENKEGAQSDSAPIGDRTLLNIKDIIEFADTVDLGELRGLLANQVKMNTAISEEGLKNNYGVSVGKTLLKYYGDDIKIRAKAKAAAGSDARMSGCSLPVVINSGSGNQGITASIPVIEYAKELKVGEEKLFRALIVSNLTAIHQKELIGKLSAYCGAVSAAAGSGAGITYLHGGGYEEISRTIINTIANVGGMVCDGAKPSCAAKIASAVDAAILAHQLSSQGNAFKEGEGLVKNGVEATIESIGRLGKKGMESTDIEIIDIMLNK</sequence>
<comment type="caution">
    <text evidence="3">The sequence shown here is derived from an EMBL/GenBank/DDBJ whole genome shotgun (WGS) entry which is preliminary data.</text>
</comment>
<dbReference type="InterPro" id="IPR021144">
    <property type="entry name" value="UPF0597"/>
</dbReference>
<protein>
    <recommendedName>
        <fullName evidence="1">UPF0597 protein LJD61_05240</fullName>
    </recommendedName>
</protein>
<dbReference type="RefSeq" id="WP_255226474.1">
    <property type="nucleotide sequence ID" value="NZ_JAJEKE010000003.1"/>
</dbReference>
<evidence type="ECO:0000313" key="3">
    <source>
        <dbReference type="EMBL" id="MCQ1528951.1"/>
    </source>
</evidence>
<name>A0ABT1NF24_9FIRM</name>
<dbReference type="GO" id="GO:0003941">
    <property type="term" value="F:L-serine ammonia-lyase activity"/>
    <property type="evidence" value="ECO:0007669"/>
    <property type="project" value="UniProtKB-EC"/>
</dbReference>